<sequence>MNRLPRPSLLGFAAGSLGMGVWVTVPGLLLLFFLTDVLAVSPTVAGLALLFPKILDVLLHPWVGGLSDADRRRHGHRRRLMLYGCALPVAFALLFVVPGGTTGWPAALWVTVAFVLGNFAFALYQVPYLSTPADLAIGYDERTRLMGFRMVVLTLGILLSGVLAPLIQDKAGYAAMGATLGFGMLATMLVGVRGVRLLNDAARSPAAGGDRAPGLRALLDALRDGQYRWLVASYLMMSTTSHLVLAAVPYYATYELGRAKLTTVLVAAFVAPALVATPLWVRVARRIGKQPGLLIAQATFVAGCVVLAFGRSVSIATLVAAVAVLGIAFAALQLLPFSMVPDVVRAADPAKAGSYLGVWTAAEATGGALGPFIYSACLAIGGFVGSTVDEDVVQSPFAHDMIRLGFGLVPAVLMLVSVLLQRRYVLDGQARSGAAEVEPGVHPRAA</sequence>
<feature type="transmembrane region" description="Helical" evidence="5">
    <location>
        <begin position="401"/>
        <end position="420"/>
    </location>
</feature>
<feature type="transmembrane region" description="Helical" evidence="5">
    <location>
        <begin position="147"/>
        <end position="167"/>
    </location>
</feature>
<evidence type="ECO:0000256" key="5">
    <source>
        <dbReference type="SAM" id="Phobius"/>
    </source>
</evidence>
<protein>
    <submittedName>
        <fullName evidence="7">MFS transporter</fullName>
    </submittedName>
</protein>
<name>A0ABP8CY26_9ACTN</name>
<dbReference type="PANTHER" id="PTHR11328:SF24">
    <property type="entry name" value="MAJOR FACILITATOR SUPERFAMILY (MFS) PROFILE DOMAIN-CONTAINING PROTEIN"/>
    <property type="match status" value="1"/>
</dbReference>
<dbReference type="InterPro" id="IPR036259">
    <property type="entry name" value="MFS_trans_sf"/>
</dbReference>
<feature type="transmembrane region" description="Helical" evidence="5">
    <location>
        <begin position="39"/>
        <end position="59"/>
    </location>
</feature>
<organism evidence="7 8">
    <name type="scientific">Dactylosporangium darangshiense</name>
    <dbReference type="NCBI Taxonomy" id="579108"/>
    <lineage>
        <taxon>Bacteria</taxon>
        <taxon>Bacillati</taxon>
        <taxon>Actinomycetota</taxon>
        <taxon>Actinomycetes</taxon>
        <taxon>Micromonosporales</taxon>
        <taxon>Micromonosporaceae</taxon>
        <taxon>Dactylosporangium</taxon>
    </lineage>
</organism>
<evidence type="ECO:0000259" key="6">
    <source>
        <dbReference type="PROSITE" id="PS50850"/>
    </source>
</evidence>
<evidence type="ECO:0000313" key="8">
    <source>
        <dbReference type="Proteomes" id="UP001500620"/>
    </source>
</evidence>
<comment type="caution">
    <text evidence="7">The sequence shown here is derived from an EMBL/GenBank/DDBJ whole genome shotgun (WGS) entry which is preliminary data.</text>
</comment>
<dbReference type="Pfam" id="PF13347">
    <property type="entry name" value="MFS_2"/>
    <property type="match status" value="1"/>
</dbReference>
<evidence type="ECO:0000256" key="2">
    <source>
        <dbReference type="ARBA" id="ARBA00022692"/>
    </source>
</evidence>
<dbReference type="Proteomes" id="UP001500620">
    <property type="component" value="Unassembled WGS sequence"/>
</dbReference>
<feature type="transmembrane region" description="Helical" evidence="5">
    <location>
        <begin position="229"/>
        <end position="252"/>
    </location>
</feature>
<feature type="domain" description="Major facilitator superfamily (MFS) profile" evidence="6">
    <location>
        <begin position="149"/>
        <end position="446"/>
    </location>
</feature>
<feature type="transmembrane region" description="Helical" evidence="5">
    <location>
        <begin position="264"/>
        <end position="281"/>
    </location>
</feature>
<evidence type="ECO:0000256" key="1">
    <source>
        <dbReference type="ARBA" id="ARBA00004651"/>
    </source>
</evidence>
<dbReference type="Gene3D" id="1.20.1250.20">
    <property type="entry name" value="MFS general substrate transporter like domains"/>
    <property type="match status" value="2"/>
</dbReference>
<feature type="transmembrane region" description="Helical" evidence="5">
    <location>
        <begin position="315"/>
        <end position="335"/>
    </location>
</feature>
<feature type="transmembrane region" description="Helical" evidence="5">
    <location>
        <begin position="173"/>
        <end position="195"/>
    </location>
</feature>
<dbReference type="PANTHER" id="PTHR11328">
    <property type="entry name" value="MAJOR FACILITATOR SUPERFAMILY DOMAIN-CONTAINING PROTEIN"/>
    <property type="match status" value="1"/>
</dbReference>
<keyword evidence="4 5" id="KW-0472">Membrane</keyword>
<feature type="transmembrane region" description="Helical" evidence="5">
    <location>
        <begin position="12"/>
        <end position="33"/>
    </location>
</feature>
<dbReference type="RefSeq" id="WP_345121388.1">
    <property type="nucleotide sequence ID" value="NZ_BAABAT010000002.1"/>
</dbReference>
<evidence type="ECO:0000256" key="3">
    <source>
        <dbReference type="ARBA" id="ARBA00022989"/>
    </source>
</evidence>
<feature type="transmembrane region" description="Helical" evidence="5">
    <location>
        <begin position="80"/>
        <end position="100"/>
    </location>
</feature>
<comment type="subcellular location">
    <subcellularLocation>
        <location evidence="1">Cell membrane</location>
        <topology evidence="1">Multi-pass membrane protein</topology>
    </subcellularLocation>
</comment>
<keyword evidence="8" id="KW-1185">Reference proteome</keyword>
<keyword evidence="3 5" id="KW-1133">Transmembrane helix</keyword>
<evidence type="ECO:0000313" key="7">
    <source>
        <dbReference type="EMBL" id="GAA4244622.1"/>
    </source>
</evidence>
<dbReference type="EMBL" id="BAABAT010000002">
    <property type="protein sequence ID" value="GAA4244622.1"/>
    <property type="molecule type" value="Genomic_DNA"/>
</dbReference>
<feature type="transmembrane region" description="Helical" evidence="5">
    <location>
        <begin position="356"/>
        <end position="381"/>
    </location>
</feature>
<dbReference type="SUPFAM" id="SSF103473">
    <property type="entry name" value="MFS general substrate transporter"/>
    <property type="match status" value="1"/>
</dbReference>
<proteinExistence type="predicted"/>
<evidence type="ECO:0000256" key="4">
    <source>
        <dbReference type="ARBA" id="ARBA00023136"/>
    </source>
</evidence>
<accession>A0ABP8CY26</accession>
<feature type="transmembrane region" description="Helical" evidence="5">
    <location>
        <begin position="293"/>
        <end position="309"/>
    </location>
</feature>
<reference evidence="8" key="1">
    <citation type="journal article" date="2019" name="Int. J. Syst. Evol. Microbiol.">
        <title>The Global Catalogue of Microorganisms (GCM) 10K type strain sequencing project: providing services to taxonomists for standard genome sequencing and annotation.</title>
        <authorList>
            <consortium name="The Broad Institute Genomics Platform"/>
            <consortium name="The Broad Institute Genome Sequencing Center for Infectious Disease"/>
            <person name="Wu L."/>
            <person name="Ma J."/>
        </authorList>
    </citation>
    <scope>NUCLEOTIDE SEQUENCE [LARGE SCALE GENOMIC DNA]</scope>
    <source>
        <strain evidence="8">JCM 17441</strain>
    </source>
</reference>
<feature type="transmembrane region" description="Helical" evidence="5">
    <location>
        <begin position="106"/>
        <end position="126"/>
    </location>
</feature>
<gene>
    <name evidence="7" type="ORF">GCM10022255_008380</name>
</gene>
<dbReference type="InterPro" id="IPR020846">
    <property type="entry name" value="MFS_dom"/>
</dbReference>
<dbReference type="InterPro" id="IPR039672">
    <property type="entry name" value="MFS_2"/>
</dbReference>
<dbReference type="PROSITE" id="PS50850">
    <property type="entry name" value="MFS"/>
    <property type="match status" value="1"/>
</dbReference>
<keyword evidence="2 5" id="KW-0812">Transmembrane</keyword>